<comment type="caution">
    <text evidence="1">The sequence shown here is derived from an EMBL/GenBank/DDBJ whole genome shotgun (WGS) entry which is preliminary data.</text>
</comment>
<accession>A0A2P5BJ14</accession>
<evidence type="ECO:0000313" key="2">
    <source>
        <dbReference type="Proteomes" id="UP000237105"/>
    </source>
</evidence>
<reference evidence="2" key="1">
    <citation type="submission" date="2016-06" db="EMBL/GenBank/DDBJ databases">
        <title>Parallel loss of symbiosis genes in relatives of nitrogen-fixing non-legume Parasponia.</title>
        <authorList>
            <person name="Van Velzen R."/>
            <person name="Holmer R."/>
            <person name="Bu F."/>
            <person name="Rutten L."/>
            <person name="Van Zeijl A."/>
            <person name="Liu W."/>
            <person name="Santuari L."/>
            <person name="Cao Q."/>
            <person name="Sharma T."/>
            <person name="Shen D."/>
            <person name="Roswanjaya Y."/>
            <person name="Wardhani T."/>
            <person name="Kalhor M.S."/>
            <person name="Jansen J."/>
            <person name="Van den Hoogen J."/>
            <person name="Gungor B."/>
            <person name="Hartog M."/>
            <person name="Hontelez J."/>
            <person name="Verver J."/>
            <person name="Yang W.-C."/>
            <person name="Schijlen E."/>
            <person name="Repin R."/>
            <person name="Schilthuizen M."/>
            <person name="Schranz E."/>
            <person name="Heidstra R."/>
            <person name="Miyata K."/>
            <person name="Fedorova E."/>
            <person name="Kohlen W."/>
            <person name="Bisseling T."/>
            <person name="Smit S."/>
            <person name="Geurts R."/>
        </authorList>
    </citation>
    <scope>NUCLEOTIDE SEQUENCE [LARGE SCALE GENOMIC DNA]</scope>
    <source>
        <strain evidence="2">cv. WU1-14</strain>
    </source>
</reference>
<keyword evidence="2" id="KW-1185">Reference proteome</keyword>
<name>A0A2P5BJ14_PARAD</name>
<evidence type="ECO:0000313" key="1">
    <source>
        <dbReference type="EMBL" id="PON48768.1"/>
    </source>
</evidence>
<proteinExistence type="predicted"/>
<dbReference type="AlphaFoldDB" id="A0A2P5BJ14"/>
<sequence length="130" mass="14567">MSETVNSSFWNAVIFHESGPFLLNDLALMIAAAAKTREQISKPRAKISLKSAGGFLGVLVMVVRLQGLLRREPQSWGLPAKEEALKKANWPDSGTFPDSSLKEKSAAVRLFMVPIDLGMVWFKWFLDRFK</sequence>
<dbReference type="EMBL" id="JXTB01000271">
    <property type="protein sequence ID" value="PON48768.1"/>
    <property type="molecule type" value="Genomic_DNA"/>
</dbReference>
<dbReference type="Proteomes" id="UP000237105">
    <property type="component" value="Unassembled WGS sequence"/>
</dbReference>
<protein>
    <submittedName>
        <fullName evidence="1">Uncharacterized protein</fullName>
    </submittedName>
</protein>
<organism evidence="1 2">
    <name type="scientific">Parasponia andersonii</name>
    <name type="common">Sponia andersonii</name>
    <dbReference type="NCBI Taxonomy" id="3476"/>
    <lineage>
        <taxon>Eukaryota</taxon>
        <taxon>Viridiplantae</taxon>
        <taxon>Streptophyta</taxon>
        <taxon>Embryophyta</taxon>
        <taxon>Tracheophyta</taxon>
        <taxon>Spermatophyta</taxon>
        <taxon>Magnoliopsida</taxon>
        <taxon>eudicotyledons</taxon>
        <taxon>Gunneridae</taxon>
        <taxon>Pentapetalae</taxon>
        <taxon>rosids</taxon>
        <taxon>fabids</taxon>
        <taxon>Rosales</taxon>
        <taxon>Cannabaceae</taxon>
        <taxon>Parasponia</taxon>
    </lineage>
</organism>
<gene>
    <name evidence="1" type="ORF">PanWU01x14_234710</name>
</gene>
<dbReference type="OrthoDB" id="10280100at2759"/>